<name>A0A8E0RL26_9TREM</name>
<evidence type="ECO:0000313" key="4">
    <source>
        <dbReference type="EMBL" id="KAA0186294.1"/>
    </source>
</evidence>
<feature type="compositionally biased region" description="Basic and acidic residues" evidence="1">
    <location>
        <begin position="273"/>
        <end position="283"/>
    </location>
</feature>
<sequence length="316" mass="35617">MTPRARSGWIRAVPREVSKWFHDLSLPSRVEFFCGLLQLCTPIELRFYGSCLEELARLHYDELRELDKESNSVIDPKGEDCLVSLFRSQSSTDYTLVFDSSEVDVKRMNMHQLPSSFHILTADSLLRSKLILRLALLRSANTVSAHAYFEALMIDSGTPVLTTMSPCNRDPSRLVGSASYPVFSSKWSSGLSSDESEDEAICSGRLSQNELKVVEEILLIYTLAAFHPAFTFDQRQRLYAYLAALRLWSDTLRGAHLRPTRASMSQGCPHNADAPDHGPRRPFQEVSQRYPSDLSRLVSCFGLDLLALSLSFPVFL</sequence>
<dbReference type="InterPro" id="IPR042344">
    <property type="entry name" value="ZCCHC14"/>
</dbReference>
<dbReference type="Proteomes" id="UP000728185">
    <property type="component" value="Unassembled WGS sequence"/>
</dbReference>
<gene>
    <name evidence="4" type="ORF">FBUS_09640</name>
</gene>
<dbReference type="OrthoDB" id="6361509at2759"/>
<evidence type="ECO:0000313" key="5">
    <source>
        <dbReference type="Proteomes" id="UP000728185"/>
    </source>
</evidence>
<evidence type="ECO:0000259" key="2">
    <source>
        <dbReference type="Pfam" id="PF25479"/>
    </source>
</evidence>
<keyword evidence="5" id="KW-1185">Reference proteome</keyword>
<evidence type="ECO:0000256" key="1">
    <source>
        <dbReference type="SAM" id="MobiDB-lite"/>
    </source>
</evidence>
<feature type="domain" description="SMAUG/ZCCHC2-like PHAT" evidence="3">
    <location>
        <begin position="111"/>
        <end position="246"/>
    </location>
</feature>
<dbReference type="Pfam" id="PF26034">
    <property type="entry name" value="PHAT_SMAUG"/>
    <property type="match status" value="1"/>
</dbReference>
<organism evidence="4 5">
    <name type="scientific">Fasciolopsis buskii</name>
    <dbReference type="NCBI Taxonomy" id="27845"/>
    <lineage>
        <taxon>Eukaryota</taxon>
        <taxon>Metazoa</taxon>
        <taxon>Spiralia</taxon>
        <taxon>Lophotrochozoa</taxon>
        <taxon>Platyhelminthes</taxon>
        <taxon>Trematoda</taxon>
        <taxon>Digenea</taxon>
        <taxon>Plagiorchiida</taxon>
        <taxon>Echinostomata</taxon>
        <taxon>Echinostomatoidea</taxon>
        <taxon>Fasciolidae</taxon>
        <taxon>Fasciolopsis</taxon>
    </lineage>
</organism>
<dbReference type="AlphaFoldDB" id="A0A8E0RL26"/>
<accession>A0A8E0RL26</accession>
<comment type="caution">
    <text evidence="4">The sequence shown here is derived from an EMBL/GenBank/DDBJ whole genome shotgun (WGS) entry which is preliminary data.</text>
</comment>
<dbReference type="InterPro" id="IPR058599">
    <property type="entry name" value="PHAT_Smg/ZCCHC2-like"/>
</dbReference>
<dbReference type="PANTHER" id="PTHR16195:SF16">
    <property type="entry name" value="ZINC FINGER CCHC DOMAIN-CONTAINING PROTEIN 14"/>
    <property type="match status" value="1"/>
</dbReference>
<proteinExistence type="predicted"/>
<dbReference type="InterPro" id="IPR057327">
    <property type="entry name" value="Vts1_dom"/>
</dbReference>
<dbReference type="PANTHER" id="PTHR16195">
    <property type="entry name" value="ZINC FINGER CCHC DOMAIN CONTAINING PROTEIN"/>
    <property type="match status" value="1"/>
</dbReference>
<dbReference type="Pfam" id="PF25479">
    <property type="entry name" value="Vts1"/>
    <property type="match status" value="1"/>
</dbReference>
<feature type="region of interest" description="Disordered" evidence="1">
    <location>
        <begin position="261"/>
        <end position="285"/>
    </location>
</feature>
<reference evidence="4" key="1">
    <citation type="submission" date="2019-05" db="EMBL/GenBank/DDBJ databases">
        <title>Annotation for the trematode Fasciolopsis buski.</title>
        <authorList>
            <person name="Choi Y.-J."/>
        </authorList>
    </citation>
    <scope>NUCLEOTIDE SEQUENCE</scope>
    <source>
        <strain evidence="4">HT</strain>
        <tissue evidence="4">Whole worm</tissue>
    </source>
</reference>
<feature type="domain" description="RNA-binding protein vts1-like alpha-helical" evidence="2">
    <location>
        <begin position="15"/>
        <end position="57"/>
    </location>
</feature>
<protein>
    <submittedName>
        <fullName evidence="4">Zinc finger CCHC domain-containing protein 2</fullName>
    </submittedName>
</protein>
<dbReference type="EMBL" id="LUCM01009848">
    <property type="protein sequence ID" value="KAA0186294.1"/>
    <property type="molecule type" value="Genomic_DNA"/>
</dbReference>
<evidence type="ECO:0000259" key="3">
    <source>
        <dbReference type="Pfam" id="PF26034"/>
    </source>
</evidence>